<gene>
    <name evidence="2" type="ORF">MCOR_30117</name>
</gene>
<feature type="compositionally biased region" description="Basic and acidic residues" evidence="1">
    <location>
        <begin position="96"/>
        <end position="110"/>
    </location>
</feature>
<organism evidence="2 3">
    <name type="scientific">Mytilus coruscus</name>
    <name type="common">Sea mussel</name>
    <dbReference type="NCBI Taxonomy" id="42192"/>
    <lineage>
        <taxon>Eukaryota</taxon>
        <taxon>Metazoa</taxon>
        <taxon>Spiralia</taxon>
        <taxon>Lophotrochozoa</taxon>
        <taxon>Mollusca</taxon>
        <taxon>Bivalvia</taxon>
        <taxon>Autobranchia</taxon>
        <taxon>Pteriomorphia</taxon>
        <taxon>Mytilida</taxon>
        <taxon>Mytiloidea</taxon>
        <taxon>Mytilidae</taxon>
        <taxon>Mytilinae</taxon>
        <taxon>Mytilus</taxon>
    </lineage>
</organism>
<dbReference type="AlphaFoldDB" id="A0A6J8CK60"/>
<feature type="region of interest" description="Disordered" evidence="1">
    <location>
        <begin position="1"/>
        <end position="33"/>
    </location>
</feature>
<accession>A0A6J8CK60</accession>
<reference evidence="2 3" key="1">
    <citation type="submission" date="2020-06" db="EMBL/GenBank/DDBJ databases">
        <authorList>
            <person name="Li R."/>
            <person name="Bekaert M."/>
        </authorList>
    </citation>
    <scope>NUCLEOTIDE SEQUENCE [LARGE SCALE GENOMIC DNA]</scope>
    <source>
        <strain evidence="3">wild</strain>
    </source>
</reference>
<dbReference type="OrthoDB" id="6242194at2759"/>
<evidence type="ECO:0000256" key="1">
    <source>
        <dbReference type="SAM" id="MobiDB-lite"/>
    </source>
</evidence>
<sequence>MAEALITAIHSERDEKRPQKLPHEGGQNISLDSREIATSCGENSRRNSVPNHNKEIDDAIFLNKIWTKKEDMTRSQPSENKGGFKPNFRRLGSGRQETDGEKKGDFRDNGKNVLIRSDNATVVRNINKQGGTRSPQICMRNWILLQLAIETQICRKAANIAANKNIQVLADHLSMVIQQRSRKVDTCNYATTNGTEGDTKEGFYHMLEETTRKGSLKDITILMGYLNAKVGSDNTGYEQVMGRYGLGEVNEKSLCKSQSCHPTHKNVI</sequence>
<keyword evidence="3" id="KW-1185">Reference proteome</keyword>
<protein>
    <submittedName>
        <fullName evidence="2">Uncharacterized protein</fullName>
    </submittedName>
</protein>
<feature type="compositionally biased region" description="Basic and acidic residues" evidence="1">
    <location>
        <begin position="10"/>
        <end position="23"/>
    </location>
</feature>
<evidence type="ECO:0000313" key="3">
    <source>
        <dbReference type="Proteomes" id="UP000507470"/>
    </source>
</evidence>
<feature type="region of interest" description="Disordered" evidence="1">
    <location>
        <begin position="71"/>
        <end position="111"/>
    </location>
</feature>
<evidence type="ECO:0000313" key="2">
    <source>
        <dbReference type="EMBL" id="CAC5395444.1"/>
    </source>
</evidence>
<name>A0A6J8CK60_MYTCO</name>
<dbReference type="Proteomes" id="UP000507470">
    <property type="component" value="Unassembled WGS sequence"/>
</dbReference>
<dbReference type="EMBL" id="CACVKT020005509">
    <property type="protein sequence ID" value="CAC5395444.1"/>
    <property type="molecule type" value="Genomic_DNA"/>
</dbReference>
<proteinExistence type="predicted"/>